<dbReference type="GO" id="GO:0033573">
    <property type="term" value="C:high-affinity iron permease complex"/>
    <property type="evidence" value="ECO:0007669"/>
    <property type="project" value="TreeGrafter"/>
</dbReference>
<keyword evidence="3 7" id="KW-0732">Signal</keyword>
<protein>
    <recommendedName>
        <fullName evidence="13">Laccase</fullName>
    </recommendedName>
</protein>
<dbReference type="InterPro" id="IPR011707">
    <property type="entry name" value="Cu-oxidase-like_N"/>
</dbReference>
<feature type="chain" id="PRO_5008267830" description="Laccase" evidence="7">
    <location>
        <begin position="18"/>
        <end position="536"/>
    </location>
</feature>
<evidence type="ECO:0000256" key="2">
    <source>
        <dbReference type="ARBA" id="ARBA00022723"/>
    </source>
</evidence>
<feature type="domain" description="Plastocyanin-like" evidence="10">
    <location>
        <begin position="26"/>
        <end position="142"/>
    </location>
</feature>
<feature type="domain" description="Plastocyanin-like" evidence="9">
    <location>
        <begin position="361"/>
        <end position="492"/>
    </location>
</feature>
<dbReference type="InterPro" id="IPR011706">
    <property type="entry name" value="Cu-oxidase_C"/>
</dbReference>
<feature type="compositionally biased region" description="Polar residues" evidence="6">
    <location>
        <begin position="519"/>
        <end position="536"/>
    </location>
</feature>
<dbReference type="Pfam" id="PF07732">
    <property type="entry name" value="Cu-oxidase_3"/>
    <property type="match status" value="1"/>
</dbReference>
<keyword evidence="2" id="KW-0479">Metal-binding</keyword>
<dbReference type="GO" id="GO:0010106">
    <property type="term" value="P:cellular response to iron ion starvation"/>
    <property type="evidence" value="ECO:0007669"/>
    <property type="project" value="TreeGrafter"/>
</dbReference>
<dbReference type="OrthoDB" id="2121828at2759"/>
<dbReference type="GO" id="GO:0005507">
    <property type="term" value="F:copper ion binding"/>
    <property type="evidence" value="ECO:0007669"/>
    <property type="project" value="InterPro"/>
</dbReference>
<dbReference type="Proteomes" id="UP000070700">
    <property type="component" value="Unassembled WGS sequence"/>
</dbReference>
<evidence type="ECO:0000259" key="9">
    <source>
        <dbReference type="Pfam" id="PF07731"/>
    </source>
</evidence>
<keyword evidence="4" id="KW-0560">Oxidoreductase</keyword>
<evidence type="ECO:0000256" key="1">
    <source>
        <dbReference type="ARBA" id="ARBA00010609"/>
    </source>
</evidence>
<dbReference type="InterPro" id="IPR044130">
    <property type="entry name" value="CuRO_2_Fet3-like"/>
</dbReference>
<dbReference type="PANTHER" id="PTHR11709:SF361">
    <property type="entry name" value="IRON TRANSPORT MULTICOPPER OXIDASE FET3"/>
    <property type="match status" value="1"/>
</dbReference>
<dbReference type="GO" id="GO:0004322">
    <property type="term" value="F:ferroxidase activity"/>
    <property type="evidence" value="ECO:0007669"/>
    <property type="project" value="TreeGrafter"/>
</dbReference>
<keyword evidence="5" id="KW-0186">Copper</keyword>
<evidence type="ECO:0000259" key="10">
    <source>
        <dbReference type="Pfam" id="PF07732"/>
    </source>
</evidence>
<evidence type="ECO:0008006" key="13">
    <source>
        <dbReference type="Google" id="ProtNLM"/>
    </source>
</evidence>
<dbReference type="GeneID" id="28820628"/>
<evidence type="ECO:0000256" key="3">
    <source>
        <dbReference type="ARBA" id="ARBA00022729"/>
    </source>
</evidence>
<dbReference type="PROSITE" id="PS00080">
    <property type="entry name" value="MULTICOPPER_OXIDASE2"/>
    <property type="match status" value="1"/>
</dbReference>
<dbReference type="CDD" id="cd13899">
    <property type="entry name" value="CuRO_3_Fet3p"/>
    <property type="match status" value="1"/>
</dbReference>
<evidence type="ECO:0000256" key="4">
    <source>
        <dbReference type="ARBA" id="ARBA00023002"/>
    </source>
</evidence>
<dbReference type="CDD" id="cd13877">
    <property type="entry name" value="CuRO_2_Fet3p_like"/>
    <property type="match status" value="1"/>
</dbReference>
<evidence type="ECO:0000256" key="6">
    <source>
        <dbReference type="SAM" id="MobiDB-lite"/>
    </source>
</evidence>
<gene>
    <name evidence="11" type="ORF">LY89DRAFT_620153</name>
</gene>
<dbReference type="SUPFAM" id="SSF49503">
    <property type="entry name" value="Cupredoxins"/>
    <property type="match status" value="3"/>
</dbReference>
<evidence type="ECO:0000256" key="7">
    <source>
        <dbReference type="SAM" id="SignalP"/>
    </source>
</evidence>
<feature type="domain" description="Plastocyanin-like" evidence="8">
    <location>
        <begin position="151"/>
        <end position="300"/>
    </location>
</feature>
<evidence type="ECO:0000259" key="8">
    <source>
        <dbReference type="Pfam" id="PF00394"/>
    </source>
</evidence>
<dbReference type="InterPro" id="IPR002355">
    <property type="entry name" value="Cu_oxidase_Cu_BS"/>
</dbReference>
<name>A0A194X4D4_MOLSC</name>
<comment type="similarity">
    <text evidence="1">Belongs to the multicopper oxidase family.</text>
</comment>
<dbReference type="PROSITE" id="PS00079">
    <property type="entry name" value="MULTICOPPER_OXIDASE1"/>
    <property type="match status" value="1"/>
</dbReference>
<dbReference type="AlphaFoldDB" id="A0A194X4D4"/>
<sequence>MLKPYLHLLLLTPASLAITLSYTWDVAYVTASPDGVSRQVIGINGQWPLPTIEGTVGDTVTINLTNSLGTQSTGLHFHGINQKGSPIMDGPSGVSQCPIPPGSSFTYTFELNEPGTYWYHSHNNGQYPDGLRVGPLIVHDPNDPYAGQYDEEIVLTTSDWYHDEIPTLITQLLNTSNTGFNPPIPDALLLNDTTQAKFHFTPGKTYMVRIISMAAFASTLIEFGSHQMQVIAVDGSYVTKTPADQIRVAPAQRYTVLITALNTPSTNYAFLASLDINRDFTNTSAAVYPHNITGYIVYEESQAYPQSLIVDAWTPANDVTFQALSGQSLLANPTKLITLDFTFGIDSAGVPRSYFNNITYVTQKVPSLFTALTTGNESSNPVVYGTVNPFVVAKGDIVQIVVNNFDQAIHPFHLHGHQFQVLERPGSQTGAFSGNDVTFLGNPMQRDTITVNANSYVVLRFEADNPGVWLFHCHIEWHVVMGLIATIVEAPEDLVGGSIPDDHQAACKAQNIPVAGNAAGNTQNPLDLTGANTQPP</sequence>
<proteinExistence type="inferred from homology"/>
<organism evidence="11 12">
    <name type="scientific">Mollisia scopiformis</name>
    <name type="common">Conifer needle endophyte fungus</name>
    <name type="synonym">Phialocephala scopiformis</name>
    <dbReference type="NCBI Taxonomy" id="149040"/>
    <lineage>
        <taxon>Eukaryota</taxon>
        <taxon>Fungi</taxon>
        <taxon>Dikarya</taxon>
        <taxon>Ascomycota</taxon>
        <taxon>Pezizomycotina</taxon>
        <taxon>Leotiomycetes</taxon>
        <taxon>Helotiales</taxon>
        <taxon>Mollisiaceae</taxon>
        <taxon>Mollisia</taxon>
    </lineage>
</organism>
<dbReference type="InterPro" id="IPR008972">
    <property type="entry name" value="Cupredoxin"/>
</dbReference>
<evidence type="ECO:0000313" key="12">
    <source>
        <dbReference type="Proteomes" id="UP000070700"/>
    </source>
</evidence>
<dbReference type="Pfam" id="PF00394">
    <property type="entry name" value="Cu-oxidase"/>
    <property type="match status" value="1"/>
</dbReference>
<dbReference type="Pfam" id="PF07731">
    <property type="entry name" value="Cu-oxidase_2"/>
    <property type="match status" value="1"/>
</dbReference>
<dbReference type="EMBL" id="KQ947419">
    <property type="protein sequence ID" value="KUJ14914.1"/>
    <property type="molecule type" value="Genomic_DNA"/>
</dbReference>
<dbReference type="InterPro" id="IPR001117">
    <property type="entry name" value="Cu-oxidase_2nd"/>
</dbReference>
<keyword evidence="12" id="KW-1185">Reference proteome</keyword>
<evidence type="ECO:0000256" key="5">
    <source>
        <dbReference type="ARBA" id="ARBA00023008"/>
    </source>
</evidence>
<dbReference type="KEGG" id="psco:LY89DRAFT_620153"/>
<accession>A0A194X4D4</accession>
<dbReference type="RefSeq" id="XP_018069269.1">
    <property type="nucleotide sequence ID" value="XM_018210902.1"/>
</dbReference>
<dbReference type="InterPro" id="IPR033138">
    <property type="entry name" value="Cu_oxidase_CS"/>
</dbReference>
<dbReference type="Gene3D" id="2.60.40.420">
    <property type="entry name" value="Cupredoxins - blue copper proteins"/>
    <property type="match status" value="3"/>
</dbReference>
<feature type="region of interest" description="Disordered" evidence="6">
    <location>
        <begin position="516"/>
        <end position="536"/>
    </location>
</feature>
<reference evidence="11 12" key="1">
    <citation type="submission" date="2015-10" db="EMBL/GenBank/DDBJ databases">
        <title>Full genome of DAOMC 229536 Phialocephala scopiformis, a fungal endophyte of spruce producing the potent anti-insectan compound rugulosin.</title>
        <authorList>
            <consortium name="DOE Joint Genome Institute"/>
            <person name="Walker A.K."/>
            <person name="Frasz S.L."/>
            <person name="Seifert K.A."/>
            <person name="Miller J.D."/>
            <person name="Mondo S.J."/>
            <person name="Labutti K."/>
            <person name="Lipzen A."/>
            <person name="Dockter R."/>
            <person name="Kennedy M."/>
            <person name="Grigoriev I.V."/>
            <person name="Spatafora J.W."/>
        </authorList>
    </citation>
    <scope>NUCLEOTIDE SEQUENCE [LARGE SCALE GENOMIC DNA]</scope>
    <source>
        <strain evidence="11 12">CBS 120377</strain>
    </source>
</reference>
<dbReference type="InterPro" id="IPR045087">
    <property type="entry name" value="Cu-oxidase_fam"/>
</dbReference>
<dbReference type="GO" id="GO:0033215">
    <property type="term" value="P:reductive iron assimilation"/>
    <property type="evidence" value="ECO:0007669"/>
    <property type="project" value="TreeGrafter"/>
</dbReference>
<feature type="signal peptide" evidence="7">
    <location>
        <begin position="1"/>
        <end position="17"/>
    </location>
</feature>
<evidence type="ECO:0000313" key="11">
    <source>
        <dbReference type="EMBL" id="KUJ14914.1"/>
    </source>
</evidence>
<feature type="non-terminal residue" evidence="11">
    <location>
        <position position="536"/>
    </location>
</feature>
<dbReference type="InParanoid" id="A0A194X4D4"/>
<dbReference type="FunFam" id="2.60.40.420:FF:000071">
    <property type="entry name" value="Conidial pigment biosynthesis oxidase Abr1/brown 1"/>
    <property type="match status" value="1"/>
</dbReference>
<dbReference type="PANTHER" id="PTHR11709">
    <property type="entry name" value="MULTI-COPPER OXIDASE"/>
    <property type="match status" value="1"/>
</dbReference>